<dbReference type="Gene3D" id="3.40.50.2300">
    <property type="match status" value="2"/>
</dbReference>
<dbReference type="PANTHER" id="PTHR30146">
    <property type="entry name" value="LACI-RELATED TRANSCRIPTIONAL REPRESSOR"/>
    <property type="match status" value="1"/>
</dbReference>
<dbReference type="AlphaFoldDB" id="A0A844E044"/>
<evidence type="ECO:0000259" key="4">
    <source>
        <dbReference type="Pfam" id="PF13377"/>
    </source>
</evidence>
<name>A0A844E044_EUBRA</name>
<protein>
    <recommendedName>
        <fullName evidence="4">Transcriptional regulator LacI/GalR-like sensor domain-containing protein</fullName>
    </recommendedName>
</protein>
<dbReference type="InterPro" id="IPR046335">
    <property type="entry name" value="LacI/GalR-like_sensor"/>
</dbReference>
<keyword evidence="3" id="KW-0804">Transcription</keyword>
<evidence type="ECO:0000256" key="1">
    <source>
        <dbReference type="ARBA" id="ARBA00023015"/>
    </source>
</evidence>
<gene>
    <name evidence="5" type="ORF">GKE72_10990</name>
</gene>
<dbReference type="GO" id="GO:0003700">
    <property type="term" value="F:DNA-binding transcription factor activity"/>
    <property type="evidence" value="ECO:0007669"/>
    <property type="project" value="TreeGrafter"/>
</dbReference>
<proteinExistence type="predicted"/>
<dbReference type="Proteomes" id="UP000431304">
    <property type="component" value="Unassembled WGS sequence"/>
</dbReference>
<keyword evidence="1" id="KW-0805">Transcription regulation</keyword>
<organism evidence="5 6">
    <name type="scientific">Eubacterium ramulus</name>
    <dbReference type="NCBI Taxonomy" id="39490"/>
    <lineage>
        <taxon>Bacteria</taxon>
        <taxon>Bacillati</taxon>
        <taxon>Bacillota</taxon>
        <taxon>Clostridia</taxon>
        <taxon>Eubacteriales</taxon>
        <taxon>Eubacteriaceae</taxon>
        <taxon>Eubacterium</taxon>
    </lineage>
</organism>
<dbReference type="GO" id="GO:0000976">
    <property type="term" value="F:transcription cis-regulatory region binding"/>
    <property type="evidence" value="ECO:0007669"/>
    <property type="project" value="TreeGrafter"/>
</dbReference>
<dbReference type="Pfam" id="PF13377">
    <property type="entry name" value="Peripla_BP_3"/>
    <property type="match status" value="1"/>
</dbReference>
<evidence type="ECO:0000256" key="2">
    <source>
        <dbReference type="ARBA" id="ARBA00023125"/>
    </source>
</evidence>
<reference evidence="5 6" key="1">
    <citation type="journal article" date="2019" name="Nat. Med.">
        <title>A library of human gut bacterial isolates paired with longitudinal multiomics data enables mechanistic microbiome research.</title>
        <authorList>
            <person name="Poyet M."/>
            <person name="Groussin M."/>
            <person name="Gibbons S.M."/>
            <person name="Avila-Pacheco J."/>
            <person name="Jiang X."/>
            <person name="Kearney S.M."/>
            <person name="Perrotta A.R."/>
            <person name="Berdy B."/>
            <person name="Zhao S."/>
            <person name="Lieberman T.D."/>
            <person name="Swanson P.K."/>
            <person name="Smith M."/>
            <person name="Roesemann S."/>
            <person name="Alexander J.E."/>
            <person name="Rich S.A."/>
            <person name="Livny J."/>
            <person name="Vlamakis H."/>
            <person name="Clish C."/>
            <person name="Bullock K."/>
            <person name="Deik A."/>
            <person name="Scott J."/>
            <person name="Pierce K.A."/>
            <person name="Xavier R.J."/>
            <person name="Alm E.J."/>
        </authorList>
    </citation>
    <scope>NUCLEOTIDE SEQUENCE [LARGE SCALE GENOMIC DNA]</scope>
    <source>
        <strain evidence="5 6">BIOML-A3</strain>
    </source>
</reference>
<feature type="domain" description="Transcriptional regulator LacI/GalR-like sensor" evidence="4">
    <location>
        <begin position="138"/>
        <end position="296"/>
    </location>
</feature>
<comment type="caution">
    <text evidence="5">The sequence shown here is derived from an EMBL/GenBank/DDBJ whole genome shotgun (WGS) entry which is preliminary data.</text>
</comment>
<accession>A0A844E044</accession>
<sequence length="298" mass="33976">MQKKILAYCKRVGYQKKETDISDETFKTYNIGVLLPADQELNEIPFFQLCLMGICETAASKCYEVLVIMLEANDLSRVKRVVQENKVDGMIVTRVLTNDPVIQYLESEHVPLTVIGEVKGHEALYVDDDTVEACMQMTDYLLGRRINRMALIGGNEQHMVTQKRLRGFEKAHEIYHRKILQDLVYLNCATKADVFAAVEELAEKCVECIVCMDDKICSHVLMKLNRMHLSIPKDIKVVSFYDSFFLQNYIPPVTAISFDEQELGRLACEKLIGWLESGDMGEKISPGFDLVLRASTKM</sequence>
<keyword evidence="2" id="KW-0238">DNA-binding</keyword>
<dbReference type="PANTHER" id="PTHR30146:SF109">
    <property type="entry name" value="HTH-TYPE TRANSCRIPTIONAL REGULATOR GALS"/>
    <property type="match status" value="1"/>
</dbReference>
<evidence type="ECO:0000313" key="6">
    <source>
        <dbReference type="Proteomes" id="UP000431304"/>
    </source>
</evidence>
<dbReference type="SUPFAM" id="SSF53822">
    <property type="entry name" value="Periplasmic binding protein-like I"/>
    <property type="match status" value="1"/>
</dbReference>
<evidence type="ECO:0000313" key="5">
    <source>
        <dbReference type="EMBL" id="MSD16582.1"/>
    </source>
</evidence>
<evidence type="ECO:0000256" key="3">
    <source>
        <dbReference type="ARBA" id="ARBA00023163"/>
    </source>
</evidence>
<dbReference type="EMBL" id="WKRA01000018">
    <property type="protein sequence ID" value="MSD16582.1"/>
    <property type="molecule type" value="Genomic_DNA"/>
</dbReference>
<dbReference type="InterPro" id="IPR028082">
    <property type="entry name" value="Peripla_BP_I"/>
</dbReference>